<accession>A0A6J7ESC2</accession>
<reference evidence="1" key="1">
    <citation type="submission" date="2020-05" db="EMBL/GenBank/DDBJ databases">
        <authorList>
            <person name="Chiriac C."/>
            <person name="Salcher M."/>
            <person name="Ghai R."/>
            <person name="Kavagutti S V."/>
        </authorList>
    </citation>
    <scope>NUCLEOTIDE SEQUENCE</scope>
</reference>
<organism evidence="1">
    <name type="scientific">freshwater metagenome</name>
    <dbReference type="NCBI Taxonomy" id="449393"/>
    <lineage>
        <taxon>unclassified sequences</taxon>
        <taxon>metagenomes</taxon>
        <taxon>ecological metagenomes</taxon>
    </lineage>
</organism>
<dbReference type="EMBL" id="CAFBLZ010000023">
    <property type="protein sequence ID" value="CAB4884070.1"/>
    <property type="molecule type" value="Genomic_DNA"/>
</dbReference>
<sequence>MKLTSRATKLIVALAALGLSAPMALYSPASADGAYVTDITWSTLYVKPGPGIVQQDRNIFDSKGVKLLDDSTQHPLVWVKKDIDKVTVTYTGGATQANKLIQFIADNAGQSFTFADDIQSANKTVLTNAAGYAEVTYTVSGQVPDSYLRVGIAACDYINAKASCPNPTKKNADLGGPLIIQWQKPGYYPHLKLDLLQSTRDVYWDWSEFKNSWVGERSHVFIKTYKVGTTIELPYTVTDVWGAPIADYPITMISQAGYCGGNIKCKWGNTPSSLYTDANGKVTFKAINKNTAAEACKNIDPTTKKRCGIGANFQPTTNQIPESSDIFWPQYVSDMTMNPVAITYRVASRGGVPSPSGNDVTVGGVVNPPLPVSSATSVPLTGNVKTTLNISYLYNNAKKTLERVPLYAPDVKITASPGAYVLRVCPDTVNNDDCHASGMIFSKEVTSTNQMFTTQTFGYVFPPTLMFASSVPGVATFTMTVGNQTYTIKQEFAAQ</sequence>
<name>A0A6J7ESC2_9ZZZZ</name>
<proteinExistence type="predicted"/>
<evidence type="ECO:0000313" key="1">
    <source>
        <dbReference type="EMBL" id="CAB4884070.1"/>
    </source>
</evidence>
<dbReference type="AlphaFoldDB" id="A0A6J7ESC2"/>
<gene>
    <name evidence="1" type="ORF">UFOPK3482_00411</name>
</gene>
<protein>
    <submittedName>
        <fullName evidence="1">Unannotated protein</fullName>
    </submittedName>
</protein>